<organism evidence="2 3">
    <name type="scientific">Microlunatus soli</name>
    <dbReference type="NCBI Taxonomy" id="630515"/>
    <lineage>
        <taxon>Bacteria</taxon>
        <taxon>Bacillati</taxon>
        <taxon>Actinomycetota</taxon>
        <taxon>Actinomycetes</taxon>
        <taxon>Propionibacteriales</taxon>
        <taxon>Propionibacteriaceae</taxon>
        <taxon>Microlunatus</taxon>
    </lineage>
</organism>
<dbReference type="InterPro" id="IPR046879">
    <property type="entry name" value="KANL3/Tex30_Abhydrolase"/>
</dbReference>
<dbReference type="InterPro" id="IPR026555">
    <property type="entry name" value="NSL3/Tex30"/>
</dbReference>
<dbReference type="Proteomes" id="UP000199103">
    <property type="component" value="Chromosome I"/>
</dbReference>
<feature type="domain" description="KANL3/Tex30 alpha/beta hydrolase-like" evidence="1">
    <location>
        <begin position="25"/>
        <end position="214"/>
    </location>
</feature>
<name>A0A1H1MII9_9ACTN</name>
<dbReference type="PANTHER" id="PTHR13136">
    <property type="entry name" value="TESTIS DEVELOPMENT PROTEIN PRTD"/>
    <property type="match status" value="1"/>
</dbReference>
<dbReference type="SUPFAM" id="SSF53474">
    <property type="entry name" value="alpha/beta-Hydrolases"/>
    <property type="match status" value="1"/>
</dbReference>
<dbReference type="PANTHER" id="PTHR13136:SF11">
    <property type="entry name" value="TESTIS-EXPRESSED PROTEIN 30"/>
    <property type="match status" value="1"/>
</dbReference>
<evidence type="ECO:0000313" key="2">
    <source>
        <dbReference type="EMBL" id="SDR86568.1"/>
    </source>
</evidence>
<dbReference type="Gene3D" id="3.40.50.1820">
    <property type="entry name" value="alpha/beta hydrolase"/>
    <property type="match status" value="1"/>
</dbReference>
<dbReference type="InterPro" id="IPR029058">
    <property type="entry name" value="AB_hydrolase_fold"/>
</dbReference>
<proteinExistence type="predicted"/>
<accession>A0A1H1MII9</accession>
<dbReference type="STRING" id="630515.SAMN04489812_0152"/>
<protein>
    <recommendedName>
        <fullName evidence="1">KANL3/Tex30 alpha/beta hydrolase-like domain-containing protein</fullName>
    </recommendedName>
</protein>
<sequence length="217" mass="22884">MTTIIEADTPEGPGRFHVAAAEDERALLIMGHGAGGGIDAVDLSVLASRLPARGISVARFEQPWRVAGKKVASPPPRLDIAWNAAVPRLLADRPQPPIYFGGRSAGARVACRTAPEFERVSGVVCCAFPLHPPGRPDRSRAPELLGAGVPRLVLQGEKDTFGGPDEIRAELAADDPVTVVPVLGADHSMRVAKTGPITPAELRDLVCRSVIDFILGS</sequence>
<dbReference type="OrthoDB" id="652634at2"/>
<dbReference type="EMBL" id="LT629772">
    <property type="protein sequence ID" value="SDR86568.1"/>
    <property type="molecule type" value="Genomic_DNA"/>
</dbReference>
<dbReference type="RefSeq" id="WP_091518327.1">
    <property type="nucleotide sequence ID" value="NZ_LT629772.1"/>
</dbReference>
<dbReference type="Pfam" id="PF20408">
    <property type="entry name" value="Abhydrolase_11"/>
    <property type="match status" value="1"/>
</dbReference>
<evidence type="ECO:0000313" key="3">
    <source>
        <dbReference type="Proteomes" id="UP000199103"/>
    </source>
</evidence>
<evidence type="ECO:0000259" key="1">
    <source>
        <dbReference type="Pfam" id="PF20408"/>
    </source>
</evidence>
<keyword evidence="3" id="KW-1185">Reference proteome</keyword>
<reference evidence="2 3" key="1">
    <citation type="submission" date="2016-10" db="EMBL/GenBank/DDBJ databases">
        <authorList>
            <person name="de Groot N.N."/>
        </authorList>
    </citation>
    <scope>NUCLEOTIDE SEQUENCE [LARGE SCALE GENOMIC DNA]</scope>
    <source>
        <strain evidence="2 3">DSM 21800</strain>
    </source>
</reference>
<gene>
    <name evidence="2" type="ORF">SAMN04489812_0152</name>
</gene>
<dbReference type="AlphaFoldDB" id="A0A1H1MII9"/>